<dbReference type="RefSeq" id="WP_098510059.1">
    <property type="nucleotide sequence ID" value="NZ_JBIAKZ010000006.1"/>
</dbReference>
<dbReference type="AlphaFoldDB" id="A0A2A9G2V4"/>
<reference evidence="2 3" key="1">
    <citation type="submission" date="2017-10" db="EMBL/GenBank/DDBJ databases">
        <title>Sequencing the genomes of 1000 actinobacteria strains.</title>
        <authorList>
            <person name="Klenk H.-P."/>
        </authorList>
    </citation>
    <scope>NUCLEOTIDE SEQUENCE [LARGE SCALE GENOMIC DNA]</scope>
    <source>
        <strain evidence="2 3">DSM 46092</strain>
    </source>
</reference>
<protein>
    <recommendedName>
        <fullName evidence="4">mRNA interferase RelE/StbE</fullName>
    </recommendedName>
</protein>
<accession>A0A2A9G2V4</accession>
<gene>
    <name evidence="2" type="ORF">ATK36_1070</name>
</gene>
<comment type="caution">
    <text evidence="2">The sequence shown here is derived from an EMBL/GenBank/DDBJ whole genome shotgun (WGS) entry which is preliminary data.</text>
</comment>
<sequence length="81" mass="8989">MSYEVRYPTRAAEQKETLPPEGQQALAGLEKKLGNDPWNAGRADKGSGSWRAGFGRFGDAQYVIGERDVVRVTMLFITWVG</sequence>
<feature type="region of interest" description="Disordered" evidence="1">
    <location>
        <begin position="1"/>
        <end position="20"/>
    </location>
</feature>
<proteinExistence type="predicted"/>
<evidence type="ECO:0008006" key="4">
    <source>
        <dbReference type="Google" id="ProtNLM"/>
    </source>
</evidence>
<name>A0A2A9G2V4_9PSEU</name>
<organism evidence="2 3">
    <name type="scientific">Amycolatopsis sulphurea</name>
    <dbReference type="NCBI Taxonomy" id="76022"/>
    <lineage>
        <taxon>Bacteria</taxon>
        <taxon>Bacillati</taxon>
        <taxon>Actinomycetota</taxon>
        <taxon>Actinomycetes</taxon>
        <taxon>Pseudonocardiales</taxon>
        <taxon>Pseudonocardiaceae</taxon>
        <taxon>Amycolatopsis</taxon>
    </lineage>
</organism>
<keyword evidence="3" id="KW-1185">Reference proteome</keyword>
<dbReference type="Proteomes" id="UP000243542">
    <property type="component" value="Unassembled WGS sequence"/>
</dbReference>
<evidence type="ECO:0000313" key="3">
    <source>
        <dbReference type="Proteomes" id="UP000243542"/>
    </source>
</evidence>
<dbReference type="EMBL" id="PDJK01000001">
    <property type="protein sequence ID" value="PFG57483.1"/>
    <property type="molecule type" value="Genomic_DNA"/>
</dbReference>
<evidence type="ECO:0000313" key="2">
    <source>
        <dbReference type="EMBL" id="PFG57483.1"/>
    </source>
</evidence>
<evidence type="ECO:0000256" key="1">
    <source>
        <dbReference type="SAM" id="MobiDB-lite"/>
    </source>
</evidence>